<dbReference type="Proteomes" id="UP000313359">
    <property type="component" value="Unassembled WGS sequence"/>
</dbReference>
<feature type="compositionally biased region" description="Basic and acidic residues" evidence="1">
    <location>
        <begin position="620"/>
        <end position="634"/>
    </location>
</feature>
<dbReference type="EMBL" id="ML122255">
    <property type="protein sequence ID" value="RPD63824.1"/>
    <property type="molecule type" value="Genomic_DNA"/>
</dbReference>
<feature type="compositionally biased region" description="Pro residues" evidence="1">
    <location>
        <begin position="88"/>
        <end position="97"/>
    </location>
</feature>
<evidence type="ECO:0000313" key="2">
    <source>
        <dbReference type="EMBL" id="RPD63824.1"/>
    </source>
</evidence>
<name>A0A5C2SKN3_9APHY</name>
<feature type="compositionally biased region" description="Basic and acidic residues" evidence="1">
    <location>
        <begin position="300"/>
        <end position="312"/>
    </location>
</feature>
<feature type="region of interest" description="Disordered" evidence="1">
    <location>
        <begin position="620"/>
        <end position="714"/>
    </location>
</feature>
<gene>
    <name evidence="2" type="ORF">L227DRAFT_598885</name>
</gene>
<feature type="compositionally biased region" description="Polar residues" evidence="1">
    <location>
        <begin position="105"/>
        <end position="114"/>
    </location>
</feature>
<organism evidence="2 3">
    <name type="scientific">Lentinus tigrinus ALCF2SS1-6</name>
    <dbReference type="NCBI Taxonomy" id="1328759"/>
    <lineage>
        <taxon>Eukaryota</taxon>
        <taxon>Fungi</taxon>
        <taxon>Dikarya</taxon>
        <taxon>Basidiomycota</taxon>
        <taxon>Agaricomycotina</taxon>
        <taxon>Agaricomycetes</taxon>
        <taxon>Polyporales</taxon>
        <taxon>Polyporaceae</taxon>
        <taxon>Lentinus</taxon>
    </lineage>
</organism>
<sequence>MSAFDGYSPFAPLGGIDVEASLAEVFALVNPEYVEPEPHAVPTLASIIDEELQAAQPAATQALATESIPSNYDTLGRAPTSPRAQPGLSPPRSPPARSPFAYLSSPPQQRTPPASVQRDYPSPHTFHPAPTGAPEPNFPQYPFGPPYSTAPRPSRGSKRGRGSDSGLRFQGRTSKRPRLAGNPHVGVASNITPSAPVASSSRSAIGPPPRAVASNKENPHTLPAGPPPPSWGVVPSARENRTTHGVAKVRVPYAPSTLNPPLSSTPSAGPSSSVQKSTSDPVPTLPVPSLDRARYPIGREAQDLSREIHKDIQPLGAELVPQCLPPATCPASPPQASATTNKGKSKRAPSKTEKKPKTKRERKKKEPKARKRDAKKTPQSNKREIYFCPFYIPPHAHAAHKRYFRVSKDRTPAATSSSSPPLISCIDGSKSYARASDALRHALWAHVQPRPYCIYHKDEPFNRPDGIKRHLKSGSCLGVSAYEVRVRQVAAGPGGHGGLSLEPHSKSPQALRRHRLQCEKKVALAHTRIGMPCYQDPKVQYALGTYLFWRRLSLEDVEREIGRRSSEEVERCACAPCQEKKQAWADEWRCGEKDVPPWYGRLGDDMEGVDWKDEAAANQELEVKQEGHKDDTAVKPKGRLRPQLPEDDDRLSPEPEEGVDEDEVAMIPVAPAPVGSSAGPPGPSFRTIPPRAGKASTRPDNMPPATSRTVPRSTTVLMESPMEQWRRTFVDSSASSVITSAPPLDVALSPMLTPYEADDGVDWKGLMAEMEGPTRPSQV</sequence>
<feature type="compositionally biased region" description="Pro residues" evidence="1">
    <location>
        <begin position="131"/>
        <end position="145"/>
    </location>
</feature>
<feature type="compositionally biased region" description="Low complexity" evidence="1">
    <location>
        <begin position="193"/>
        <end position="204"/>
    </location>
</feature>
<feature type="region of interest" description="Disordered" evidence="1">
    <location>
        <begin position="58"/>
        <end position="313"/>
    </location>
</feature>
<evidence type="ECO:0000256" key="1">
    <source>
        <dbReference type="SAM" id="MobiDB-lite"/>
    </source>
</evidence>
<feature type="compositionally biased region" description="Polar residues" evidence="1">
    <location>
        <begin position="704"/>
        <end position="714"/>
    </location>
</feature>
<feature type="region of interest" description="Disordered" evidence="1">
    <location>
        <begin position="326"/>
        <end position="379"/>
    </location>
</feature>
<dbReference type="AlphaFoldDB" id="A0A5C2SKN3"/>
<feature type="compositionally biased region" description="Low complexity" evidence="1">
    <location>
        <begin position="255"/>
        <end position="273"/>
    </location>
</feature>
<feature type="compositionally biased region" description="Basic residues" evidence="1">
    <location>
        <begin position="356"/>
        <end position="374"/>
    </location>
</feature>
<protein>
    <submittedName>
        <fullName evidence="2">Uncharacterized protein</fullName>
    </submittedName>
</protein>
<accession>A0A5C2SKN3</accession>
<reference evidence="2" key="1">
    <citation type="journal article" date="2018" name="Genome Biol. Evol.">
        <title>Genomics and development of Lentinus tigrinus, a white-rot wood-decaying mushroom with dimorphic fruiting bodies.</title>
        <authorList>
            <person name="Wu B."/>
            <person name="Xu Z."/>
            <person name="Knudson A."/>
            <person name="Carlson A."/>
            <person name="Chen N."/>
            <person name="Kovaka S."/>
            <person name="LaButti K."/>
            <person name="Lipzen A."/>
            <person name="Pennachio C."/>
            <person name="Riley R."/>
            <person name="Schakwitz W."/>
            <person name="Umezawa K."/>
            <person name="Ohm R.A."/>
            <person name="Grigoriev I.V."/>
            <person name="Nagy L.G."/>
            <person name="Gibbons J."/>
            <person name="Hibbett D."/>
        </authorList>
    </citation>
    <scope>NUCLEOTIDE SEQUENCE [LARGE SCALE GENOMIC DNA]</scope>
    <source>
        <strain evidence="2">ALCF2SS1-6</strain>
    </source>
</reference>
<keyword evidence="3" id="KW-1185">Reference proteome</keyword>
<proteinExistence type="predicted"/>
<feature type="compositionally biased region" description="Acidic residues" evidence="1">
    <location>
        <begin position="645"/>
        <end position="664"/>
    </location>
</feature>
<feature type="compositionally biased region" description="Low complexity" evidence="1">
    <location>
        <begin position="668"/>
        <end position="679"/>
    </location>
</feature>
<evidence type="ECO:0000313" key="3">
    <source>
        <dbReference type="Proteomes" id="UP000313359"/>
    </source>
</evidence>